<sequence length="7275" mass="781277">MRRSRCAVQSSRVCARGVWLRLALLLAAAAAAALSTAVALSPLDAIAWRQENARFDWQTRPNESVRIVGRGVEDRAGNLYFCGTKSYANVTAGDGNPSTTDSDDIFVARINADDSLGWTKEVFGSGASDGATSLTLLNETLADGTIQEVLYVVAWTWGFMDEGSHALNGFGQFGGRDVVLLKLALDGTKVWARQFGSTANDLGYGVQYDATFQTLLLTGGCSVDQTDATVEVAVATDLETRQPFSPLETQLMDPRSRITARQARYQFVVSLNGDGDILDYTMDGGVTVVPRRQRIRENGTTVGEYAVVLNRQPLANVEIRARVVSLSPGPLGEDDAVQQLALLPSMTTERVLTFTPRDWNREQLVQAVAIDDAIAEGMHYAVIAHASSSSDPNFNGTTTPFLYGRDVTLQIEDNDVAGITISRRHLFCAENGPEDFYEVVLRSQPWHPVVVSAIALHPEQITLSPSRLVFNASNWSIPQRVNVSAVDDNVSEVEAGGLYSGGRVLHVSSSRDRRYHTQRPRCFDLPRCDDSDVCLAEDASSAVVQVCDLPIDCDVRLGNGACIVSAPWVDAELGLSSPPTIPARFGAPPLDAKEESSTVPFSYSQLTDLLADQAADRVRGQWLAPAAHIQRLIKADAAANTTFPFVFSPPPPELRGFVLSFLGVVNVEQIETQLHGDVARTLQALCTGLVRLETQQWSGGAPWPPGVASRVLDAAIAMFGGSVTERHIWNCGLASFRASSVWPPSENTAALTTTSSLNVSIWDNDPGVTLSAMAMAVTEDPSDAPSSRASYSIVLNAPPSSQSPKPRTTFCLQPHTDGCGVLTSDQAFLAELYDSATTVNVSLLVLGHPKLVISPSIVTFNASNWFIPQWITVRAADDDIADGLDTPLQVALSHQVQHAPQLGYDDTSTSFWFTAASPSMDTLFPRVQLPAKAPPYNALPLIVHSPAHRRINVAISDNDVAGVDVLVPEPSDHLATRESDDPVDWIGDTVTSLAFSDVSLRRAVSGDDDGGFGAALQSVLVWEKGATTLFKFHVPERRAGDTGLVFARAVLVLHETPFKVVNISSSASSSGGDTGRTAFERSYVLRISVVDNAWTGESVGQAPPPPVSFLQPAASMDVVATIAKSRFAAVDISPLVAPFLSTRLPVVSLRIDVVDDVVPISPNEATDAPPPTPVAAGTTQLCSSLFERKLRPALRFEYAFPSLFLGGNASQSSVADQIPAVAVAEAAARVVSYGREAELEAVPTAIENEPWWEVTLSTVTRIGTIAITVADAMAQDDAWLVAVASLVPAPESAVSLADAQRLGCPDNCPRVTRIPVRRSLLLWRVDAGVRTLRIYRDAPGPSSLALAQVAAWAPFVVVTPTSNGFGLRSRLNMDWSGRRRSDSWKLLQTVRQSSDENVARGMPTRQSSTDPSTAAVSSLAVDGQRDGTWDPLVLTELSPDGEPQVVPGSTRTHPTADASPWWEVNLGASTPIRAITVYPYVGGQGHAWSCHPNASSSSSSSASARPASASDVYTASRSDPWLGLELPFAQTLELSVRDDADVEIARRSVSFSCDDLQWDTSQRAPRAFFEWPDVFAMGRVVRVTKRLPAAGPLMLHEVNVLRWNPGTTPQFLLLDLRGRGLAPLALNSVRLFAPTDDTDVATYATPLPYRVHSASSQRVTTGHGSVAALSDAANDASCYIAGSATFREWIVLELLATAGGRRPRVGLIDIDTAIDKCGTGLEPVQAVSVAVHGAAATTSRIDDAVDASCRLSSTAVVASPDGCASKQFVCVGEGCNAPLKVTAGSSTLWLADFADVVALETPSFAPTTRLPLSTAESRLMPLRENPVALWTFDDEAPASAMHPSAPLLWGRMLHALALSTATATKTLAIDDAKEQTFFSNAVATQPAMSPFSIELWVRFSTANAPSDLLASGASSVSLVTLTSTRAPAPIAELVFTREKAPDGVFVVRDPASGKSCRATFYPKAASVSLARVVDRWLHVVASYDPGNARIAVSARWAVDDVRLDAKAFRAIAAEAACSLQMLSVDRKALVVGAAGGLKPGFVGATTHVSFYPSVLNDVEMQDHFLDLELGGRSTVDDSLQLTLSHNAYALRLKTRPLTPVTIDVRSEDACYRVGLCNVTVVPSAVTIQPEAFDAPHVVRVLATDDQLYESFHMTRIAHAMAMTASASSTSRSRLQRHTSVLTEPLESAEAALAWRHRVRRVLNTWDRDRVLRRRVAMENTSRLEELHANWTTQRVLETLEPVAPYALDAIEIGSVVVDITDATVPGVQLSTTSLAVSEDGHGNDFQLVLLSEPTSDVVVRLDAEQDCYRPCRSLSDSSLRCASLSTLLSPLDADTETGASTDPEARCGNPLTGSRLLCNVTLAPVALTFTTSNWSFPQTVRVAAVDDFLDEADLHLTSIRVTSASLDPVYHRVFVPDVVVLVQDNDDSGVEYSARTLQMTENAATSALGGAWANATSQYTLTLTTEPWANVTIAMHNDRPRCYRECGFHFDDNRGRECGLPRVQSVSRVRLATKSPREIHRVSLSIPRVMEVQRIVTTVDHVDQVVRVTVRGGVAPDVQRLTFQFDATFKRRFPSATAVNGLYLRTFRLGLADTGLQSSSIDGFSPAARMESTANALLRQWLKLTTGSSSTPIVTVTRELLYDSDRLQWTLTFQRFVTNDLSFPRFTVAVDSAFDGTLAVSAIRSMALPTGVLVVEYGDATPATDVSGGLLPAIRAELSLLASEKDMEAQLRDLDGVYTASVARAIVADDAGGFGLQYTIAFIGVENYHTLRASADALVSAREATEAVVRVNVTQLQAPAQLAGSFALQYDVDPWFLYRSESQPANRSVAVNVTTVTAPLAWNASESQVRDALQALTGIGNVSVVRRRLSPEGAMEWRVDFRDNNGNLPTLRPQAVALMGPGATVVVDTLSDGEALGGSFSLELGGGLFKRQNATSGRVFDELVAKKNTTTTLAFNATAEAVAAALEALAITERPDVTRVDRDCDAFAVCLGYTWTISYARSAGNLPPIAAYGVNTTLSGARVALSAETVANGTYLGGFFSLTLELLDRERNETLRGTTWLLPVNVSVVGMDEAIEALPFVRSDREAEFDPETRQQRRRRVLSTMANGSVDAFDELVDKGVVVTRQGPFLDGGHEWRLAWALADHARFQDLRISLNTTLVTQEIEPLAVPSERDLEGRRRCDAIPDARFSADPRDVFGLRGTCVYDLVAITAQERSLCNFTVETPWLVFSPDDWCVPHAVQLSATDDYLDERTAERGNVTHSLVTHAVWSDDVIYASNVELATIDVAVESDDVAAVLVSAEELEVSEDGVLVASYDLVLRTEPRADVRVVALPWRDSRDPQCYRFGLCNVTFDVDTFVFAPHNWDLPQRVTVRATDDALDEADAHATAISHRAFSADPQYDGIVIPTINVTVFDNDVSALVVTPSTQPSLTVAEGGATATYEVVLATEPFARVDVAISNVGLRGSLVTAMPSRLVFTWRNWSVPQVVTVAAVDDFTVDPLDSASVLVHALRTNDAIYAALKALPSVPVRILDNDVAGLELSTPAMDVAERATPYSYSVRLTSEPWHTVRVRPNAQHDCYRRARTQDSVCNASVAPASALLVFGANNWSDWQQVAFFAVDDPLDEAEVHAAQITHASASLDPLYELSETTTPVLRLAIADNDDSAVVVALADKRSVLHVAEGGFNDSYAVSLATEPYEDVVVTVRAATERIIDLTNPTVAFDGPQVGAAARATATSVALIATSSMRLPRLNGTLLPLETLALELVFTPLDWSTPRVVTVFAVDDEIAEDPTQRSTLQHAVASADALYNVSDSAHGVVDVAVLVSDREAIPPPQPTAATFDATGTRVTVTFDSSVFHAETMSVSPATSAYSIRLRTFSCSLVFNATTTPPVLFGAGASCLWLSGATQLQVTLGAGATITPGTALVLHECSEFKHQVCQSTTVLRARHTSRAYSQGRVLVTLASDMPLPRVALSLPDAVGSCGPWTADASLSTGAVGRPWVQTKWTLLPKAALGSGGLSPAPTDATLRLVDTIATRLDKLCAKQTPFPIVPSDGDSDGLLAAFITSAADAQAACYLRAIASSAQSLALTVDSSRLPAGATIVVLLQLQNAFAQRASALRLVTIQTLAGPAVVVQGDSTRVATRSDGDALVLQVDATLSCPRLVGKAVEFRWLAWSWPSTDNSSATATAVDLNATNSARDPRVFRVPKTRLVAGRTYRFRAEASLQDKSIRASVGRADMLVAVGFSPLRPVLQGGVRVVGERDTLVLNASLSSDPDAAAATPSILRFEWACEDVTDSTAAATPCRNASTLSLQPLQIMGTMTGVVTLAPFTLQPDRKLRFHVNVSTTAAPVRASTLSTTVWTAPGSLPDVQISASATTINPSSRVTLSATVRSTYPVTTRWQQDQGDLELPANSSTHAAFTLPLTSASNALNRNQLTPGQTYVFRLVATDINGMAGSAVVTLRVNAPPSSGTCDVTPSDGFAVTDSFTLRCEHWTDELEDLPLRYAFGVIPTAQFEALGTADLQRVRATMSPLVSEQLSATALASMLPPSDGSMTQNLTVVALISDRLGATAVATGAVLVRLPPEATSQPLAFVSTLLDAGKGLDASQQGTLLLSGARILNRALGVTDVADDDAVAAPSALDGECDAEAEADASAQCSGHGACDTTTLLCRCSAGFVGRQCALSTVALRNVNDVLLGTLRNASNRVEPTPAGLAQHSLVLRSVLEGASSLAATTPLYDDDGVEDLTLLAKSISQGALVLDEPQAFVQASGKTVLRTLAAVLSLRASAMEIDEKSTASHESWSNALQTLQLLSAMASQDLLPDEAAASLQLSTRLAVVAASGQRLHASIGPYEAAPPVQMNLTDTALLCVSDAGSQTAAAVEDVVVSAIATRDVPHSLCSLNASTPISPTMVFSVHTKTAAAALLAGDLPIQTLTSASACVRQAVAERQVAAARRLTSGDADTAAVAWTPLAVLSIPHARVLTEIEQRHFSTACRVWDVTASAWDNEICLKDDTLSSESSTACVCSRLGRLEVVVTLEERLDFVALDKDLYRDDAPSVLGPVWLGVLLAALVAGTAVGRRLDAVDARRAKDQTIKGLNRSKWSELQERTTQPSSGAQDFAAFLADRQRLQAQSELAKKATASAVKDDGATVASSLVTAETASSVLKPVETEAPTVDTDAVLPDEARTLFASSPPLARHYAALTLVLRVASALLFVLGVLAVLVGVDFTLVLGQTTSEIVLLLYGRPLGLLAIVLGAVLAVLGAVGALRLSREHASHRARDGFRWALMLVLLAELLVLQLAFRGLEDLDQLPLGAVDVLRRAWTALSLSKRDELQTTYGCCGFESVADSSAELACPEEALDATPARVCLDVVLQRARALFSTSFAYLQVVFLVQLVVLVVVHVLVQWRHLRVQELVASPSDRRQHMLRALLDVLLCATLPALLTLLSMGCVLLAAVGVDQIAELGVLSNALLASLLGLEIGLPLLLFAGAALAALLTTRHAVTAQHARRLQWSVTALLVLLLASTAALVTLRELRVNMALDPAVLDDAVRVRFLRLDAESRVRLETAMRCCGFDDARQGACLPVITDVPTCRAAVQRVLDRELQVWETRSLGVVVALSVAIGLALVLSLRWRRFNVKPRVLDAAQPLASDPPLPPPTFLAALLQQSAFLSLLALCLSGAVLGIVIVAAGLDALYELNVLHVSFLLRVVDRRVGVFLLSLGAGVQLVAWLGVVSTWRRSRRLAAVFLVTCGAAFVVVLGVAGVSFRVAHGERTVGSTARSLHERLESVWRAARPSDRVFAQNALVCCGFDRVQLADGSTAFTLQGERSTWRIENTTSVVPTGPSRRLTNVPHRVVRRLQDAVCPKAASDGCAPALQRYVTSVSHRALRLAVFVLAALGVCMLSTLALHWPRAESSGAADQPRPRSRSARLWSLGFTLARGAVVALCLTSLLVALACMLLGLDVVSHWSLFTASLVQLLFPRSLGVALLLYACVGVALNVYTLQGLAHRVVHRLAIQSALRVVLALSGWLCVGLTAYLSRFSASASWRDAVTAFLDRQWDTLAPAQQHRIAADYSCCGFDDPVLVKGRGVVFDRPAAGFPPCALTIARGCRHALEAQLSSSLAGLFQLSLALTLVEMAALLASALVLRELRSLKPHEWFVVESRVRYAIGRYRRDVQRQHVAVSVIASFDAKLTRPQRVTSVACALATTLAVLSVRFARHGCHRHALRTCVQPDAWSYAGMALLYGGVLGLATQTLARALFESVRHRCDDETDEVAVARQRKEKVLVFRNWFQRRKPAAGATAATIKVTAAGSSSSMETTRATTEERWYHWLQRAVDALFRLLAFALFVAACGFATFFGLVLLGYRDKLHGVRMDHGVVEALSVALLVALTSLVAWLALDLKDRPAERRRHGVVIGLFVTVALACVALLVVIIVGVVMASQTLDDQGDDPSAAADNWTIRNTGFSVAQQLHEAWHADGSGFFRNRVQQELQCCGFRDATDAPFRPCPAGTTVEVDYEAVRVNGSVVSRSQQELRDLDGCRLKLLDRFHALLDHIVVATAVLGAAQLLLAACALFLAYDISVTRDAKLKLRVATTGDGAVRESFEKVVGLKIAAPARGKILSQMLSASLENVSPAVVDELAKSSIAPPDDAAAPRTLRLPTGQSVSVSLAHNSALDQALARVPYPAWVPRVVFAVCGAWLVAMGAFTVFYSLQLGLATAGRLVLAWTLGTLVHLAIVEPAAVFVLILWSTLEQWWSATLLARVWRYGRRVLRIEPSAEAKYYASLSLYERIRFNAAVRIQRRLLARLARRRYLQRIRELREAAHRDLSRRRRETLKQAIDGFTEEEIHAFHLLFQDADTARLGLVSYTVISQSIYQLGVHVSPELVHSFLLELDPAYTELVDFEHFLYGMHRVRRYHQEGQQQVDEAQRLAADEKAAAALRKEEFVSSSVRFGPQADPHAKVLVKRQNVLRELKEKRDSLSFKLMSKVGKLPPILQRGRSARTPLEGSGNGASESLGSADEPPPSGTYVLLQSRKLSPKKRALEMVLKKKSREEKARVAGGEQATSPRSPTQRARELVQSWRKPGSPRRRQDSAFFSPIAEETEEPQAATVPGMVPYEEEEHTASIPLTDEIDRVYEAKSPPMTPSAGRPLAVGLRDEAPPPFAPALLASSVADSPPMTPAQEPTRSSDSPTKEPTGQVALLGKASGKAKILEKLAQRSGKVNSERPSTAASDGDGDAAEASAMSGSTSRPSSSERKERAQAIAKNSLEKALKKKSAMAAKPKQ</sequence>
<feature type="transmembrane region" description="Helical" evidence="7">
    <location>
        <begin position="6117"/>
        <end position="6139"/>
    </location>
</feature>
<name>A0AAD5LKV7_PYTIN</name>
<dbReference type="CDD" id="cd00055">
    <property type="entry name" value="EGF_Lam"/>
    <property type="match status" value="1"/>
</dbReference>
<feature type="transmembrane region" description="Helical" evidence="7">
    <location>
        <begin position="5604"/>
        <end position="5623"/>
    </location>
</feature>
<feature type="compositionally biased region" description="Polar residues" evidence="6">
    <location>
        <begin position="7173"/>
        <end position="7186"/>
    </location>
</feature>
<feature type="transmembrane region" description="Helical" evidence="7">
    <location>
        <begin position="6334"/>
        <end position="6357"/>
    </location>
</feature>
<feature type="compositionally biased region" description="Low complexity" evidence="6">
    <location>
        <begin position="7219"/>
        <end position="7243"/>
    </location>
</feature>
<organism evidence="10 11">
    <name type="scientific">Pythium insidiosum</name>
    <name type="common">Pythiosis disease agent</name>
    <dbReference type="NCBI Taxonomy" id="114742"/>
    <lineage>
        <taxon>Eukaryota</taxon>
        <taxon>Sar</taxon>
        <taxon>Stramenopiles</taxon>
        <taxon>Oomycota</taxon>
        <taxon>Peronosporomycetes</taxon>
        <taxon>Pythiales</taxon>
        <taxon>Pythiaceae</taxon>
        <taxon>Pythium</taxon>
    </lineage>
</organism>
<evidence type="ECO:0000256" key="5">
    <source>
        <dbReference type="ARBA" id="ARBA00023136"/>
    </source>
</evidence>
<feature type="transmembrane region" description="Helical" evidence="7">
    <location>
        <begin position="6011"/>
        <end position="6030"/>
    </location>
</feature>
<feature type="transmembrane region" description="Helical" evidence="7">
    <location>
        <begin position="5708"/>
        <end position="5729"/>
    </location>
</feature>
<feature type="domain" description="EGF-like" evidence="8 9">
    <location>
        <begin position="4666"/>
        <end position="4677"/>
    </location>
</feature>
<feature type="region of interest" description="Disordered" evidence="6">
    <location>
        <begin position="7129"/>
        <end position="7275"/>
    </location>
</feature>
<feature type="transmembrane region" description="Helical" evidence="7">
    <location>
        <begin position="5923"/>
        <end position="5954"/>
    </location>
</feature>
<gene>
    <name evidence="10" type="ORF">P43SY_007255</name>
</gene>
<evidence type="ECO:0000313" key="11">
    <source>
        <dbReference type="Proteomes" id="UP001209570"/>
    </source>
</evidence>
<dbReference type="SUPFAM" id="SSF49785">
    <property type="entry name" value="Galactose-binding domain-like"/>
    <property type="match status" value="1"/>
</dbReference>
<feature type="transmembrane region" description="Helical" evidence="7">
    <location>
        <begin position="6546"/>
        <end position="6569"/>
    </location>
</feature>
<dbReference type="InterPro" id="IPR008979">
    <property type="entry name" value="Galactose-bd-like_sf"/>
</dbReference>
<dbReference type="Gene3D" id="2.60.120.260">
    <property type="entry name" value="Galactose-binding domain-like"/>
    <property type="match status" value="1"/>
</dbReference>
<feature type="transmembrane region" description="Helical" evidence="7">
    <location>
        <begin position="5974"/>
        <end position="5999"/>
    </location>
</feature>
<keyword evidence="5 7" id="KW-0472">Membrane</keyword>
<evidence type="ECO:0000256" key="7">
    <source>
        <dbReference type="SAM" id="Phobius"/>
    </source>
</evidence>
<dbReference type="PANTHER" id="PTHR46730:SF1">
    <property type="entry name" value="PLAT DOMAIN-CONTAINING PROTEIN"/>
    <property type="match status" value="1"/>
</dbReference>
<dbReference type="PROSITE" id="PS50096">
    <property type="entry name" value="IQ"/>
    <property type="match status" value="1"/>
</dbReference>
<evidence type="ECO:0000313" key="10">
    <source>
        <dbReference type="EMBL" id="KAJ0401541.1"/>
    </source>
</evidence>
<evidence type="ECO:0000256" key="3">
    <source>
        <dbReference type="ARBA" id="ARBA00022737"/>
    </source>
</evidence>
<feature type="compositionally biased region" description="Polar residues" evidence="6">
    <location>
        <begin position="1404"/>
        <end position="1414"/>
    </location>
</feature>
<dbReference type="InterPro" id="IPR002859">
    <property type="entry name" value="PKD/REJ-like"/>
</dbReference>
<comment type="caution">
    <text evidence="10">The sequence shown here is derived from an EMBL/GenBank/DDBJ whole genome shotgun (WGS) entry which is preliminary data.</text>
</comment>
<keyword evidence="4 7" id="KW-1133">Transmembrane helix</keyword>
<feature type="transmembrane region" description="Helical" evidence="7">
    <location>
        <begin position="5504"/>
        <end position="5525"/>
    </location>
</feature>
<feature type="transmembrane region" description="Helical" evidence="7">
    <location>
        <begin position="5879"/>
        <end position="5902"/>
    </location>
</feature>
<feature type="compositionally biased region" description="Basic and acidic residues" evidence="6">
    <location>
        <begin position="7038"/>
        <end position="7048"/>
    </location>
</feature>
<dbReference type="EMBL" id="JAKCXM010000125">
    <property type="protein sequence ID" value="KAJ0401541.1"/>
    <property type="molecule type" value="Genomic_DNA"/>
</dbReference>
<comment type="subcellular location">
    <subcellularLocation>
        <location evidence="1">Membrane</location>
        <topology evidence="1">Multi-pass membrane protein</topology>
    </subcellularLocation>
</comment>
<evidence type="ECO:0000259" key="9">
    <source>
        <dbReference type="PROSITE" id="PS01186"/>
    </source>
</evidence>
<dbReference type="InterPro" id="IPR002049">
    <property type="entry name" value="LE_dom"/>
</dbReference>
<reference evidence="10" key="1">
    <citation type="submission" date="2021-12" db="EMBL/GenBank/DDBJ databases">
        <title>Prjna785345.</title>
        <authorList>
            <person name="Rujirawat T."/>
            <person name="Krajaejun T."/>
        </authorList>
    </citation>
    <scope>NUCLEOTIDE SEQUENCE</scope>
    <source>
        <strain evidence="10">Pi057C3</strain>
    </source>
</reference>
<feature type="transmembrane region" description="Helical" evidence="7">
    <location>
        <begin position="6403"/>
        <end position="6431"/>
    </location>
</feature>
<protein>
    <recommendedName>
        <fullName evidence="8 9">EGF-like domain-containing protein</fullName>
    </recommendedName>
</protein>
<dbReference type="InterPro" id="IPR000742">
    <property type="entry name" value="EGF"/>
</dbReference>
<feature type="transmembrane region" description="Helical" evidence="7">
    <location>
        <begin position="5464"/>
        <end position="5492"/>
    </location>
</feature>
<keyword evidence="2 7" id="KW-0812">Transmembrane</keyword>
<dbReference type="GO" id="GO:0005261">
    <property type="term" value="F:monoatomic cation channel activity"/>
    <property type="evidence" value="ECO:0007669"/>
    <property type="project" value="TreeGrafter"/>
</dbReference>
<feature type="transmembrane region" description="Helical" evidence="7">
    <location>
        <begin position="5379"/>
        <end position="5399"/>
    </location>
</feature>
<feature type="transmembrane region" description="Helical" evidence="7">
    <location>
        <begin position="5199"/>
        <end position="5222"/>
    </location>
</feature>
<evidence type="ECO:0000256" key="1">
    <source>
        <dbReference type="ARBA" id="ARBA00004141"/>
    </source>
</evidence>
<keyword evidence="3" id="KW-0677">Repeat</keyword>
<dbReference type="PANTHER" id="PTHR46730">
    <property type="entry name" value="POLYCYSTIN-1"/>
    <property type="match status" value="1"/>
</dbReference>
<feature type="transmembrane region" description="Helical" evidence="7">
    <location>
        <begin position="5423"/>
        <end position="5452"/>
    </location>
</feature>
<feature type="compositionally biased region" description="Polar residues" evidence="6">
    <location>
        <begin position="7054"/>
        <end position="7063"/>
    </location>
</feature>
<dbReference type="SUPFAM" id="SSF47473">
    <property type="entry name" value="EF-hand"/>
    <property type="match status" value="1"/>
</dbReference>
<feature type="transmembrane region" description="Helical" evidence="7">
    <location>
        <begin position="5662"/>
        <end position="5688"/>
    </location>
</feature>
<feature type="transmembrane region" description="Helical" evidence="7">
    <location>
        <begin position="6682"/>
        <end position="6703"/>
    </location>
</feature>
<dbReference type="InterPro" id="IPR011992">
    <property type="entry name" value="EF-hand-dom_pair"/>
</dbReference>
<feature type="region of interest" description="Disordered" evidence="6">
    <location>
        <begin position="6984"/>
        <end position="7025"/>
    </location>
</feature>
<accession>A0AAD5LKV7</accession>
<evidence type="ECO:0000259" key="8">
    <source>
        <dbReference type="PROSITE" id="PS00022"/>
    </source>
</evidence>
<feature type="transmembrane region" description="Helical" evidence="7">
    <location>
        <begin position="5053"/>
        <end position="5073"/>
    </location>
</feature>
<dbReference type="Proteomes" id="UP001209570">
    <property type="component" value="Unassembled WGS sequence"/>
</dbReference>
<feature type="region of interest" description="Disordered" evidence="6">
    <location>
        <begin position="1394"/>
        <end position="1414"/>
    </location>
</feature>
<feature type="transmembrane region" description="Helical" evidence="7">
    <location>
        <begin position="5276"/>
        <end position="5296"/>
    </location>
</feature>
<evidence type="ECO:0000256" key="4">
    <source>
        <dbReference type="ARBA" id="ARBA00022989"/>
    </source>
</evidence>
<dbReference type="Pfam" id="PF00335">
    <property type="entry name" value="Tetraspanin"/>
    <property type="match status" value="2"/>
</dbReference>
<dbReference type="PROSITE" id="PS01186">
    <property type="entry name" value="EGF_2"/>
    <property type="match status" value="1"/>
</dbReference>
<feature type="transmembrane region" description="Helical" evidence="7">
    <location>
        <begin position="5242"/>
        <end position="5264"/>
    </location>
</feature>
<dbReference type="InterPro" id="IPR018499">
    <property type="entry name" value="Tetraspanin/Peripherin"/>
</dbReference>
<evidence type="ECO:0000256" key="2">
    <source>
        <dbReference type="ARBA" id="ARBA00022692"/>
    </source>
</evidence>
<feature type="transmembrane region" description="Helical" evidence="7">
    <location>
        <begin position="6230"/>
        <end position="6249"/>
    </location>
</feature>
<keyword evidence="11" id="KW-1185">Reference proteome</keyword>
<feature type="compositionally biased region" description="Basic residues" evidence="6">
    <location>
        <begin position="7263"/>
        <end position="7275"/>
    </location>
</feature>
<dbReference type="Pfam" id="PF02010">
    <property type="entry name" value="REJ"/>
    <property type="match status" value="1"/>
</dbReference>
<proteinExistence type="predicted"/>
<dbReference type="GO" id="GO:0006816">
    <property type="term" value="P:calcium ion transport"/>
    <property type="evidence" value="ECO:0007669"/>
    <property type="project" value="TreeGrafter"/>
</dbReference>
<feature type="region of interest" description="Disordered" evidence="6">
    <location>
        <begin position="7038"/>
        <end position="7102"/>
    </location>
</feature>
<feature type="transmembrane region" description="Helical" evidence="7">
    <location>
        <begin position="5736"/>
        <end position="5758"/>
    </location>
</feature>
<feature type="transmembrane region" description="Helical" evidence="7">
    <location>
        <begin position="6191"/>
        <end position="6210"/>
    </location>
</feature>
<dbReference type="PROSITE" id="PS00022">
    <property type="entry name" value="EGF_1"/>
    <property type="match status" value="1"/>
</dbReference>
<feature type="transmembrane region" description="Helical" evidence="7">
    <location>
        <begin position="6369"/>
        <end position="6391"/>
    </location>
</feature>
<evidence type="ECO:0000256" key="6">
    <source>
        <dbReference type="SAM" id="MobiDB-lite"/>
    </source>
</evidence>
<dbReference type="GO" id="GO:0005886">
    <property type="term" value="C:plasma membrane"/>
    <property type="evidence" value="ECO:0007669"/>
    <property type="project" value="TreeGrafter"/>
</dbReference>